<feature type="region of interest" description="Disordered" evidence="1">
    <location>
        <begin position="1"/>
        <end position="28"/>
    </location>
</feature>
<feature type="compositionally biased region" description="Low complexity" evidence="1">
    <location>
        <begin position="11"/>
        <end position="22"/>
    </location>
</feature>
<organism evidence="2 3">
    <name type="scientific">Vitis vinifera</name>
    <name type="common">Grape</name>
    <dbReference type="NCBI Taxonomy" id="29760"/>
    <lineage>
        <taxon>Eukaryota</taxon>
        <taxon>Viridiplantae</taxon>
        <taxon>Streptophyta</taxon>
        <taxon>Embryophyta</taxon>
        <taxon>Tracheophyta</taxon>
        <taxon>Spermatophyta</taxon>
        <taxon>Magnoliopsida</taxon>
        <taxon>eudicotyledons</taxon>
        <taxon>Gunneridae</taxon>
        <taxon>Pentapetalae</taxon>
        <taxon>rosids</taxon>
        <taxon>Vitales</taxon>
        <taxon>Vitaceae</taxon>
        <taxon>Viteae</taxon>
        <taxon>Vitis</taxon>
    </lineage>
</organism>
<comment type="caution">
    <text evidence="2">The sequence shown here is derived from an EMBL/GenBank/DDBJ whole genome shotgun (WGS) entry which is preliminary data.</text>
</comment>
<protein>
    <submittedName>
        <fullName evidence="2">Retrovirus-related Pol polyprotein from transposon TNT 1-94</fullName>
    </submittedName>
</protein>
<evidence type="ECO:0000256" key="1">
    <source>
        <dbReference type="SAM" id="MobiDB-lite"/>
    </source>
</evidence>
<gene>
    <name evidence="2" type="primary">POLX_3444</name>
    <name evidence="2" type="ORF">CK203_082250</name>
</gene>
<dbReference type="AlphaFoldDB" id="A0A438CNE5"/>
<dbReference type="Proteomes" id="UP000288805">
    <property type="component" value="Unassembled WGS sequence"/>
</dbReference>
<proteinExistence type="predicted"/>
<sequence length="61" mass="6749">MQGSKPVSTPLAAHSKLSSALSPQNEEEKEYMSHVPYASAVGSIMYVMVCTRPNIHMQLVW</sequence>
<evidence type="ECO:0000313" key="2">
    <source>
        <dbReference type="EMBL" id="RVW24698.1"/>
    </source>
</evidence>
<reference evidence="2 3" key="1">
    <citation type="journal article" date="2018" name="PLoS Genet.">
        <title>Population sequencing reveals clonal diversity and ancestral inbreeding in the grapevine cultivar Chardonnay.</title>
        <authorList>
            <person name="Roach M.J."/>
            <person name="Johnson D.L."/>
            <person name="Bohlmann J."/>
            <person name="van Vuuren H.J."/>
            <person name="Jones S.J."/>
            <person name="Pretorius I.S."/>
            <person name="Schmidt S.A."/>
            <person name="Borneman A.R."/>
        </authorList>
    </citation>
    <scope>NUCLEOTIDE SEQUENCE [LARGE SCALE GENOMIC DNA]</scope>
    <source>
        <strain evidence="3">cv. Chardonnay</strain>
        <tissue evidence="2">Leaf</tissue>
    </source>
</reference>
<accession>A0A438CNE5</accession>
<evidence type="ECO:0000313" key="3">
    <source>
        <dbReference type="Proteomes" id="UP000288805"/>
    </source>
</evidence>
<name>A0A438CNE5_VITVI</name>
<dbReference type="EMBL" id="QGNW01002166">
    <property type="protein sequence ID" value="RVW24698.1"/>
    <property type="molecule type" value="Genomic_DNA"/>
</dbReference>